<dbReference type="GO" id="GO:0016604">
    <property type="term" value="C:nuclear body"/>
    <property type="evidence" value="ECO:0007669"/>
    <property type="project" value="TreeGrafter"/>
</dbReference>
<evidence type="ECO:0000313" key="6">
    <source>
        <dbReference type="Proteomes" id="UP000008312"/>
    </source>
</evidence>
<dbReference type="GO" id="GO:0000724">
    <property type="term" value="P:double-strand break repair via homologous recombination"/>
    <property type="evidence" value="ECO:0007669"/>
    <property type="project" value="TreeGrafter"/>
</dbReference>
<dbReference type="OrthoDB" id="341511at2759"/>
<dbReference type="PANTHER" id="PTHR14790:SF15">
    <property type="entry name" value="RECQ-MEDIATED GENOME INSTABILITY PROTEIN 1"/>
    <property type="match status" value="1"/>
</dbReference>
<feature type="region of interest" description="Disordered" evidence="3">
    <location>
        <begin position="110"/>
        <end position="131"/>
    </location>
</feature>
<keyword evidence="6" id="KW-1185">Reference proteome</keyword>
<sequence length="307" mass="33775">MCPRMLRLKLTDGVSSFYAIEYEPINSLRLDTPPGTKILLTDPEFYNGRCLLRQGKIQVLGGVVSEMVALWKAQESLSYRNRFRSKVCKASGKPPKFISFEDFVKQKHRKAQPESTSISASTTKGSAGQIPAVKKVEDLDLTAIEDRRKKDLGDRSQASVKELGVWGSSKQLDKPVSDPSRRERPVVERREHRERRETPATQTLGDAGLSLSSKSVPSAAKPSVKIDSVCSAKVIDLSLSSDLDFYLQMDKTPLVVPAGNRLRSFLLGEEEAALFDGVRASMKGVSYRFGLVREGGRDVVVGASVGV</sequence>
<feature type="compositionally biased region" description="Basic and acidic residues" evidence="3">
    <location>
        <begin position="171"/>
        <end position="198"/>
    </location>
</feature>
<dbReference type="GO" id="GO:0031422">
    <property type="term" value="C:RecQ family helicase-topoisomerase III complex"/>
    <property type="evidence" value="ECO:0007669"/>
    <property type="project" value="TreeGrafter"/>
</dbReference>
<dbReference type="GeneID" id="24919963"/>
<name>D8M324_BLAHO</name>
<dbReference type="InterPro" id="IPR042470">
    <property type="entry name" value="RMI1_N_C_sf"/>
</dbReference>
<evidence type="ECO:0000313" key="5">
    <source>
        <dbReference type="EMBL" id="CBK22747.2"/>
    </source>
</evidence>
<dbReference type="RefSeq" id="XP_012896795.1">
    <property type="nucleotide sequence ID" value="XM_013041341.1"/>
</dbReference>
<dbReference type="EMBL" id="FN668650">
    <property type="protein sequence ID" value="CBK22747.2"/>
    <property type="molecule type" value="Genomic_DNA"/>
</dbReference>
<evidence type="ECO:0000259" key="4">
    <source>
        <dbReference type="Pfam" id="PF08585"/>
    </source>
</evidence>
<evidence type="ECO:0000256" key="3">
    <source>
        <dbReference type="SAM" id="MobiDB-lite"/>
    </source>
</evidence>
<organism evidence="5">
    <name type="scientific">Blastocystis hominis</name>
    <dbReference type="NCBI Taxonomy" id="12968"/>
    <lineage>
        <taxon>Eukaryota</taxon>
        <taxon>Sar</taxon>
        <taxon>Stramenopiles</taxon>
        <taxon>Bigyra</taxon>
        <taxon>Opalozoa</taxon>
        <taxon>Opalinata</taxon>
        <taxon>Blastocystidae</taxon>
        <taxon>Blastocystis</taxon>
    </lineage>
</organism>
<dbReference type="Pfam" id="PF08585">
    <property type="entry name" value="RMI1_N_C"/>
    <property type="match status" value="1"/>
</dbReference>
<evidence type="ECO:0000256" key="2">
    <source>
        <dbReference type="ARBA" id="ARBA00018987"/>
    </source>
</evidence>
<dbReference type="InParanoid" id="D8M324"/>
<feature type="compositionally biased region" description="Polar residues" evidence="3">
    <location>
        <begin position="113"/>
        <end position="126"/>
    </location>
</feature>
<feature type="domain" description="RecQ mediated genome instability protein 1 OB-fold" evidence="4">
    <location>
        <begin position="4"/>
        <end position="74"/>
    </location>
</feature>
<dbReference type="PANTHER" id="PTHR14790">
    <property type="entry name" value="RECQ-MEDIATED GENOME INSTABILITY PROTEIN 1 RMI1"/>
    <property type="match status" value="1"/>
</dbReference>
<proteinExistence type="inferred from homology"/>
<comment type="similarity">
    <text evidence="1">Belongs to the RMI1 family.</text>
</comment>
<dbReference type="GO" id="GO:0000712">
    <property type="term" value="P:resolution of meiotic recombination intermediates"/>
    <property type="evidence" value="ECO:0007669"/>
    <property type="project" value="TreeGrafter"/>
</dbReference>
<dbReference type="AlphaFoldDB" id="D8M324"/>
<dbReference type="InterPro" id="IPR013894">
    <property type="entry name" value="RMI1_OB"/>
</dbReference>
<evidence type="ECO:0000256" key="1">
    <source>
        <dbReference type="ARBA" id="ARBA00006395"/>
    </source>
</evidence>
<feature type="region of interest" description="Disordered" evidence="3">
    <location>
        <begin position="169"/>
        <end position="212"/>
    </location>
</feature>
<dbReference type="Proteomes" id="UP000008312">
    <property type="component" value="Unassembled WGS sequence"/>
</dbReference>
<protein>
    <recommendedName>
        <fullName evidence="2">RecQ-mediated genome instability protein 1</fullName>
    </recommendedName>
</protein>
<gene>
    <name evidence="5" type="ORF">GSBLH_T00002823001</name>
</gene>
<dbReference type="Gene3D" id="2.40.50.770">
    <property type="entry name" value="RecQ-mediated genome instability protein Rmi1, C-terminal domain"/>
    <property type="match status" value="1"/>
</dbReference>
<reference evidence="5" key="1">
    <citation type="submission" date="2010-02" db="EMBL/GenBank/DDBJ databases">
        <title>Sequencing and annotation of the Blastocystis hominis genome.</title>
        <authorList>
            <person name="Wincker P."/>
        </authorList>
    </citation>
    <scope>NUCLEOTIDE SEQUENCE</scope>
    <source>
        <strain evidence="5">Singapore isolate B</strain>
    </source>
</reference>
<accession>D8M324</accession>